<feature type="region of interest" description="Disordered" evidence="9">
    <location>
        <begin position="493"/>
        <end position="520"/>
    </location>
</feature>
<comment type="caution">
    <text evidence="8">Lacks conserved residue(s) required for the propagation of feature annotation.</text>
</comment>
<comment type="pathway">
    <text evidence="8">Protein modification; lipoprotein biosynthesis (N-acyl transfer).</text>
</comment>
<dbReference type="Gene3D" id="3.60.110.10">
    <property type="entry name" value="Carbon-nitrogen hydrolase"/>
    <property type="match status" value="1"/>
</dbReference>
<dbReference type="EMBL" id="BAABKG010000007">
    <property type="protein sequence ID" value="GAA5155993.1"/>
    <property type="molecule type" value="Genomic_DNA"/>
</dbReference>
<evidence type="ECO:0000313" key="11">
    <source>
        <dbReference type="EMBL" id="GAA5155993.1"/>
    </source>
</evidence>
<dbReference type="HAMAP" id="MF_01148">
    <property type="entry name" value="Lnt"/>
    <property type="match status" value="1"/>
</dbReference>
<accession>A0ABP9Q2Q0</accession>
<feature type="transmembrane region" description="Helical" evidence="8">
    <location>
        <begin position="174"/>
        <end position="197"/>
    </location>
</feature>
<sequence>MPLRLLAAAVAGLALSLAYEPVALAYLMPFSLAVYALVTRGLRARGGFAVGLVYGIAFYYVHIWWMSSSIGTDAWAALAGIEAFFYGLLGAAATVLHRLRAWPAWLALAWVAMEVVRSGWPFSGMPWGRLGFGVVDTPYAPALAYVGVNGVSLLVAGTGFLLARLVLAAGEQRLFAAAGLVGVVAVATVPAVVPWTLPTTGETTVAAVQGDVPGPGNDILYDPDGVTENHVVATERLAAEVAAGRAPAPDFVLWPENSTARDPFRSEVVHDGIERAVAAAGVPVVVGAIVDDGPDHILNQGIVWDPVTGAGERYTKWHPVPYGEYIPFRAYLSGLFGRLDRIPRDMKSGSRTEPLRVAGVDVADAICFDIAYDDGLTAQLTDGAELMTVQTSNASFIFTDQIEQQFAITRARALESGKYVVVAAVNGITGVIAPDGSVVDRTQRLTQDVVVETVDLRSGVTPGVRVGRALATVAPAATLLGVLLGVVVGRRDRRDRRRGPDGDAPDDDAATAPEEPACVS</sequence>
<keyword evidence="7 8" id="KW-0012">Acyltransferase</keyword>
<evidence type="ECO:0000256" key="3">
    <source>
        <dbReference type="ARBA" id="ARBA00022679"/>
    </source>
</evidence>
<reference evidence="12" key="1">
    <citation type="journal article" date="2019" name="Int. J. Syst. Evol. Microbiol.">
        <title>The Global Catalogue of Microorganisms (GCM) 10K type strain sequencing project: providing services to taxonomists for standard genome sequencing and annotation.</title>
        <authorList>
            <consortium name="The Broad Institute Genomics Platform"/>
            <consortium name="The Broad Institute Genome Sequencing Center for Infectious Disease"/>
            <person name="Wu L."/>
            <person name="Ma J."/>
        </authorList>
    </citation>
    <scope>NUCLEOTIDE SEQUENCE [LARGE SCALE GENOMIC DNA]</scope>
    <source>
        <strain evidence="12">JCM 18459</strain>
    </source>
</reference>
<keyword evidence="4 8" id="KW-0812">Transmembrane</keyword>
<comment type="function">
    <text evidence="8">Catalyzes the phospholipid dependent N-acylation of the N-terminal cysteine of apolipoprotein, the last step in lipoprotein maturation.</text>
</comment>
<comment type="subcellular location">
    <subcellularLocation>
        <location evidence="1 8">Cell membrane</location>
        <topology evidence="1 8">Multi-pass membrane protein</topology>
    </subcellularLocation>
</comment>
<dbReference type="InterPro" id="IPR045378">
    <property type="entry name" value="LNT_N"/>
</dbReference>
<feature type="transmembrane region" description="Helical" evidence="8">
    <location>
        <begin position="42"/>
        <end position="62"/>
    </location>
</feature>
<dbReference type="SUPFAM" id="SSF56317">
    <property type="entry name" value="Carbon-nitrogen hydrolase"/>
    <property type="match status" value="1"/>
</dbReference>
<evidence type="ECO:0000313" key="12">
    <source>
        <dbReference type="Proteomes" id="UP001500221"/>
    </source>
</evidence>
<evidence type="ECO:0000256" key="7">
    <source>
        <dbReference type="ARBA" id="ARBA00023315"/>
    </source>
</evidence>
<keyword evidence="5 8" id="KW-1133">Transmembrane helix</keyword>
<evidence type="ECO:0000256" key="6">
    <source>
        <dbReference type="ARBA" id="ARBA00023136"/>
    </source>
</evidence>
<protein>
    <recommendedName>
        <fullName evidence="8">Apolipoprotein N-acyltransferase</fullName>
        <shortName evidence="8">ALP N-acyltransferase</shortName>
        <ecNumber evidence="8">2.3.1.269</ecNumber>
    </recommendedName>
</protein>
<comment type="caution">
    <text evidence="11">The sequence shown here is derived from an EMBL/GenBank/DDBJ whole genome shotgun (WGS) entry which is preliminary data.</text>
</comment>
<proteinExistence type="inferred from homology"/>
<keyword evidence="3 8" id="KW-0808">Transferase</keyword>
<dbReference type="NCBIfam" id="TIGR00546">
    <property type="entry name" value="lnt"/>
    <property type="match status" value="1"/>
</dbReference>
<comment type="similarity">
    <text evidence="8">Belongs to the CN hydrolase family. Apolipoprotein N-acyltransferase subfamily.</text>
</comment>
<dbReference type="EC" id="2.3.1.269" evidence="8"/>
<feature type="transmembrane region" description="Helical" evidence="8">
    <location>
        <begin position="142"/>
        <end position="167"/>
    </location>
</feature>
<evidence type="ECO:0000259" key="10">
    <source>
        <dbReference type="PROSITE" id="PS50263"/>
    </source>
</evidence>
<name>A0ABP9Q2Q0_9ACTN</name>
<dbReference type="RefSeq" id="WP_345463779.1">
    <property type="nucleotide sequence ID" value="NZ_BAABKG010000007.1"/>
</dbReference>
<organism evidence="11 12">
    <name type="scientific">Nocardioides marinquilinus</name>
    <dbReference type="NCBI Taxonomy" id="1210400"/>
    <lineage>
        <taxon>Bacteria</taxon>
        <taxon>Bacillati</taxon>
        <taxon>Actinomycetota</taxon>
        <taxon>Actinomycetes</taxon>
        <taxon>Propionibacteriales</taxon>
        <taxon>Nocardioidaceae</taxon>
        <taxon>Nocardioides</taxon>
    </lineage>
</organism>
<feature type="transmembrane region" description="Helical" evidence="8">
    <location>
        <begin position="469"/>
        <end position="488"/>
    </location>
</feature>
<dbReference type="PROSITE" id="PS50263">
    <property type="entry name" value="CN_HYDROLASE"/>
    <property type="match status" value="1"/>
</dbReference>
<keyword evidence="2 8" id="KW-1003">Cell membrane</keyword>
<dbReference type="CDD" id="cd07571">
    <property type="entry name" value="ALP_N-acyl_transferase"/>
    <property type="match status" value="1"/>
</dbReference>
<dbReference type="Proteomes" id="UP001500221">
    <property type="component" value="Unassembled WGS sequence"/>
</dbReference>
<evidence type="ECO:0000256" key="9">
    <source>
        <dbReference type="SAM" id="MobiDB-lite"/>
    </source>
</evidence>
<dbReference type="InterPro" id="IPR004563">
    <property type="entry name" value="Apolipo_AcylTrfase"/>
</dbReference>
<evidence type="ECO:0000256" key="2">
    <source>
        <dbReference type="ARBA" id="ARBA00022475"/>
    </source>
</evidence>
<feature type="domain" description="CN hydrolase" evidence="10">
    <location>
        <begin position="208"/>
        <end position="456"/>
    </location>
</feature>
<dbReference type="Pfam" id="PF20154">
    <property type="entry name" value="LNT_N"/>
    <property type="match status" value="1"/>
</dbReference>
<evidence type="ECO:0000256" key="4">
    <source>
        <dbReference type="ARBA" id="ARBA00022692"/>
    </source>
</evidence>
<dbReference type="InterPro" id="IPR003010">
    <property type="entry name" value="C-N_Hydrolase"/>
</dbReference>
<dbReference type="PANTHER" id="PTHR38686">
    <property type="entry name" value="APOLIPOPROTEIN N-ACYLTRANSFERASE"/>
    <property type="match status" value="1"/>
</dbReference>
<evidence type="ECO:0000256" key="5">
    <source>
        <dbReference type="ARBA" id="ARBA00022989"/>
    </source>
</evidence>
<evidence type="ECO:0000256" key="8">
    <source>
        <dbReference type="HAMAP-Rule" id="MF_01148"/>
    </source>
</evidence>
<keyword evidence="6 8" id="KW-0472">Membrane</keyword>
<dbReference type="Pfam" id="PF00795">
    <property type="entry name" value="CN_hydrolase"/>
    <property type="match status" value="1"/>
</dbReference>
<gene>
    <name evidence="8 11" type="primary">lnt</name>
    <name evidence="11" type="ORF">GCM10023340_42680</name>
</gene>
<dbReference type="PANTHER" id="PTHR38686:SF1">
    <property type="entry name" value="APOLIPOPROTEIN N-ACYLTRANSFERASE"/>
    <property type="match status" value="1"/>
</dbReference>
<feature type="transmembrane region" description="Helical" evidence="8">
    <location>
        <begin position="74"/>
        <end position="96"/>
    </location>
</feature>
<dbReference type="InterPro" id="IPR036526">
    <property type="entry name" value="C-N_Hydrolase_sf"/>
</dbReference>
<comment type="catalytic activity">
    <reaction evidence="8">
        <text>N-terminal S-1,2-diacyl-sn-glyceryl-L-cysteinyl-[lipoprotein] + a glycerophospholipid = N-acyl-S-1,2-diacyl-sn-glyceryl-L-cysteinyl-[lipoprotein] + a 2-acyl-sn-glycero-3-phospholipid + H(+)</text>
        <dbReference type="Rhea" id="RHEA:48228"/>
        <dbReference type="Rhea" id="RHEA-COMP:14681"/>
        <dbReference type="Rhea" id="RHEA-COMP:14684"/>
        <dbReference type="ChEBI" id="CHEBI:15378"/>
        <dbReference type="ChEBI" id="CHEBI:136912"/>
        <dbReference type="ChEBI" id="CHEBI:140656"/>
        <dbReference type="ChEBI" id="CHEBI:140657"/>
        <dbReference type="ChEBI" id="CHEBI:140660"/>
        <dbReference type="EC" id="2.3.1.269"/>
    </reaction>
</comment>
<evidence type="ECO:0000256" key="1">
    <source>
        <dbReference type="ARBA" id="ARBA00004651"/>
    </source>
</evidence>
<keyword evidence="12" id="KW-1185">Reference proteome</keyword>